<evidence type="ECO:0000313" key="2">
    <source>
        <dbReference type="EMBL" id="MFC6671187.1"/>
    </source>
</evidence>
<evidence type="ECO:0000256" key="1">
    <source>
        <dbReference type="SAM" id="Phobius"/>
    </source>
</evidence>
<dbReference type="EMBL" id="JBHSWE010000001">
    <property type="protein sequence ID" value="MFC6671187.1"/>
    <property type="molecule type" value="Genomic_DNA"/>
</dbReference>
<feature type="transmembrane region" description="Helical" evidence="1">
    <location>
        <begin position="20"/>
        <end position="43"/>
    </location>
</feature>
<dbReference type="RefSeq" id="WP_379909697.1">
    <property type="nucleotide sequence ID" value="NZ_JBHSWE010000001.1"/>
</dbReference>
<reference evidence="3" key="1">
    <citation type="journal article" date="2019" name="Int. J. Syst. Evol. Microbiol.">
        <title>The Global Catalogue of Microorganisms (GCM) 10K type strain sequencing project: providing services to taxonomists for standard genome sequencing and annotation.</title>
        <authorList>
            <consortium name="The Broad Institute Genomics Platform"/>
            <consortium name="The Broad Institute Genome Sequencing Center for Infectious Disease"/>
            <person name="Wu L."/>
            <person name="Ma J."/>
        </authorList>
    </citation>
    <scope>NUCLEOTIDE SEQUENCE [LARGE SCALE GENOMIC DNA]</scope>
    <source>
        <strain evidence="3">NBRC 111756</strain>
    </source>
</reference>
<evidence type="ECO:0000313" key="3">
    <source>
        <dbReference type="Proteomes" id="UP001596422"/>
    </source>
</evidence>
<keyword evidence="1" id="KW-1133">Transmembrane helix</keyword>
<evidence type="ECO:0008006" key="4">
    <source>
        <dbReference type="Google" id="ProtNLM"/>
    </source>
</evidence>
<keyword evidence="1" id="KW-0812">Transmembrane</keyword>
<proteinExistence type="predicted"/>
<keyword evidence="3" id="KW-1185">Reference proteome</keyword>
<keyword evidence="1" id="KW-0472">Membrane</keyword>
<name>A0ABW2A126_9GAMM</name>
<comment type="caution">
    <text evidence="2">The sequence shown here is derived from an EMBL/GenBank/DDBJ whole genome shotgun (WGS) entry which is preliminary data.</text>
</comment>
<dbReference type="Proteomes" id="UP001596422">
    <property type="component" value="Unassembled WGS sequence"/>
</dbReference>
<gene>
    <name evidence="2" type="ORF">ACFQDL_14730</name>
</gene>
<protein>
    <recommendedName>
        <fullName evidence="4">ABC transmembrane type-1 domain-containing protein</fullName>
    </recommendedName>
</protein>
<accession>A0ABW2A126</accession>
<sequence>MNELTLLGFGPEGWGDELLSGLLVTVQLAVTTLPLGLLIGFAVAGASLSANPGCAASDAAIPRRHGVSPSC</sequence>
<organism evidence="2 3">
    <name type="scientific">Marinobacterium aestuariivivens</name>
    <dbReference type="NCBI Taxonomy" id="1698799"/>
    <lineage>
        <taxon>Bacteria</taxon>
        <taxon>Pseudomonadati</taxon>
        <taxon>Pseudomonadota</taxon>
        <taxon>Gammaproteobacteria</taxon>
        <taxon>Oceanospirillales</taxon>
        <taxon>Oceanospirillaceae</taxon>
        <taxon>Marinobacterium</taxon>
    </lineage>
</organism>